<feature type="domain" description="N-acetyltransferase" evidence="1">
    <location>
        <begin position="1"/>
        <end position="159"/>
    </location>
</feature>
<dbReference type="Gene3D" id="3.40.630.30">
    <property type="match status" value="1"/>
</dbReference>
<comment type="caution">
    <text evidence="2">The sequence shown here is derived from an EMBL/GenBank/DDBJ whole genome shotgun (WGS) entry which is preliminary data.</text>
</comment>
<dbReference type="PROSITE" id="PS51186">
    <property type="entry name" value="GNAT"/>
    <property type="match status" value="1"/>
</dbReference>
<evidence type="ECO:0000313" key="3">
    <source>
        <dbReference type="Proteomes" id="UP000267128"/>
    </source>
</evidence>
<evidence type="ECO:0000259" key="1">
    <source>
        <dbReference type="PROSITE" id="PS51186"/>
    </source>
</evidence>
<dbReference type="InterPro" id="IPR000182">
    <property type="entry name" value="GNAT_dom"/>
</dbReference>
<organism evidence="2 3">
    <name type="scientific">Nocardioides marmoriginsengisoli</name>
    <dbReference type="NCBI Taxonomy" id="661483"/>
    <lineage>
        <taxon>Bacteria</taxon>
        <taxon>Bacillati</taxon>
        <taxon>Actinomycetota</taxon>
        <taxon>Actinomycetes</taxon>
        <taxon>Propionibacteriales</taxon>
        <taxon>Nocardioidaceae</taxon>
        <taxon>Nocardioides</taxon>
    </lineage>
</organism>
<dbReference type="EMBL" id="RJSE01000009">
    <property type="protein sequence ID" value="RNL60500.1"/>
    <property type="molecule type" value="Genomic_DNA"/>
</dbReference>
<dbReference type="OrthoDB" id="9797178at2"/>
<dbReference type="SUPFAM" id="SSF55729">
    <property type="entry name" value="Acyl-CoA N-acyltransferases (Nat)"/>
    <property type="match status" value="1"/>
</dbReference>
<reference evidence="2 3" key="1">
    <citation type="submission" date="2018-11" db="EMBL/GenBank/DDBJ databases">
        <authorList>
            <person name="Li F."/>
        </authorList>
    </citation>
    <scope>NUCLEOTIDE SEQUENCE [LARGE SCALE GENOMIC DNA]</scope>
    <source>
        <strain evidence="2 3">Gsoil 097</strain>
    </source>
</reference>
<dbReference type="RefSeq" id="WP_123229252.1">
    <property type="nucleotide sequence ID" value="NZ_RJSE01000009.1"/>
</dbReference>
<keyword evidence="3" id="KW-1185">Reference proteome</keyword>
<keyword evidence="2" id="KW-0808">Transferase</keyword>
<dbReference type="CDD" id="cd04301">
    <property type="entry name" value="NAT_SF"/>
    <property type="match status" value="1"/>
</dbReference>
<proteinExistence type="predicted"/>
<sequence length="177" mass="18652">MLIRPERPEDIEAISAVIAAAFREAEHSAPPLEPGGDPGEVPLVAWLREDAGWIPELSLVAVDGDAVIGHVLATRAFVGEVPVLGLGPLSVLPARQSGGVGASLMNAVLGVAEEMSEPLVGLLGDPAYYGRFGFLPASAAGVEAPDPDWGDYFQIKTLSSYRGSRGLFRYAEPFSRL</sequence>
<name>A0A3N0CAM0_9ACTN</name>
<dbReference type="GO" id="GO:0016747">
    <property type="term" value="F:acyltransferase activity, transferring groups other than amino-acyl groups"/>
    <property type="evidence" value="ECO:0007669"/>
    <property type="project" value="InterPro"/>
</dbReference>
<dbReference type="AlphaFoldDB" id="A0A3N0CAM0"/>
<dbReference type="InterPro" id="IPR016181">
    <property type="entry name" value="Acyl_CoA_acyltransferase"/>
</dbReference>
<protein>
    <submittedName>
        <fullName evidence="2">N-acetyltransferase</fullName>
    </submittedName>
</protein>
<accession>A0A3N0CAM0</accession>
<evidence type="ECO:0000313" key="2">
    <source>
        <dbReference type="EMBL" id="RNL60500.1"/>
    </source>
</evidence>
<dbReference type="Proteomes" id="UP000267128">
    <property type="component" value="Unassembled WGS sequence"/>
</dbReference>
<dbReference type="Pfam" id="PF00583">
    <property type="entry name" value="Acetyltransf_1"/>
    <property type="match status" value="1"/>
</dbReference>
<gene>
    <name evidence="2" type="ORF">EFK50_19450</name>
</gene>